<dbReference type="SUPFAM" id="SSF53383">
    <property type="entry name" value="PLP-dependent transferases"/>
    <property type="match status" value="1"/>
</dbReference>
<keyword evidence="4 5" id="KW-0663">Pyridoxal phosphate</keyword>
<evidence type="ECO:0000256" key="5">
    <source>
        <dbReference type="PIRSR" id="PIRSR001434-2"/>
    </source>
</evidence>
<dbReference type="PIRSF" id="PIRSF001434">
    <property type="entry name" value="CGS"/>
    <property type="match status" value="1"/>
</dbReference>
<dbReference type="PANTHER" id="PTHR43797">
    <property type="entry name" value="HOMOCYSTEINE/CYSTEINE SYNTHASE"/>
    <property type="match status" value="1"/>
</dbReference>
<reference evidence="7" key="1">
    <citation type="journal article" date="2021" name="PeerJ">
        <title>Extensive microbial diversity within the chicken gut microbiome revealed by metagenomics and culture.</title>
        <authorList>
            <person name="Gilroy R."/>
            <person name="Ravi A."/>
            <person name="Getino M."/>
            <person name="Pursley I."/>
            <person name="Horton D.L."/>
            <person name="Alikhan N.F."/>
            <person name="Baker D."/>
            <person name="Gharbi K."/>
            <person name="Hall N."/>
            <person name="Watson M."/>
            <person name="Adriaenssens E.M."/>
            <person name="Foster-Nyarko E."/>
            <person name="Jarju S."/>
            <person name="Secka A."/>
            <person name="Antonio M."/>
            <person name="Oren A."/>
            <person name="Chaudhuri R.R."/>
            <person name="La Ragione R."/>
            <person name="Hildebrand F."/>
            <person name="Pallen M.J."/>
        </authorList>
    </citation>
    <scope>NUCLEOTIDE SEQUENCE</scope>
    <source>
        <strain evidence="7">378</strain>
    </source>
</reference>
<dbReference type="Gene3D" id="3.90.1150.10">
    <property type="entry name" value="Aspartate Aminotransferase, domain 1"/>
    <property type="match status" value="1"/>
</dbReference>
<evidence type="ECO:0000313" key="8">
    <source>
        <dbReference type="Proteomes" id="UP000733611"/>
    </source>
</evidence>
<dbReference type="Gene3D" id="3.40.640.10">
    <property type="entry name" value="Type I PLP-dependent aspartate aminotransferase-like (Major domain)"/>
    <property type="match status" value="1"/>
</dbReference>
<dbReference type="Proteomes" id="UP000733611">
    <property type="component" value="Unassembled WGS sequence"/>
</dbReference>
<dbReference type="InterPro" id="IPR015421">
    <property type="entry name" value="PyrdxlP-dep_Trfase_major"/>
</dbReference>
<evidence type="ECO:0000256" key="6">
    <source>
        <dbReference type="RuleBase" id="RU362118"/>
    </source>
</evidence>
<dbReference type="PANTHER" id="PTHR43797:SF3">
    <property type="entry name" value="O-ACETYLHOMOSERINE SULFHYDRYLASE"/>
    <property type="match status" value="1"/>
</dbReference>
<dbReference type="FunFam" id="3.40.640.10:FF:000035">
    <property type="entry name" value="O-succinylhomoserine sulfhydrylase"/>
    <property type="match status" value="1"/>
</dbReference>
<dbReference type="InterPro" id="IPR015424">
    <property type="entry name" value="PyrdxlP-dep_Trfase"/>
</dbReference>
<dbReference type="GO" id="GO:0030170">
    <property type="term" value="F:pyridoxal phosphate binding"/>
    <property type="evidence" value="ECO:0007669"/>
    <property type="project" value="InterPro"/>
</dbReference>
<comment type="cofactor">
    <cofactor evidence="1 6">
        <name>pyridoxal 5'-phosphate</name>
        <dbReference type="ChEBI" id="CHEBI:597326"/>
    </cofactor>
</comment>
<protein>
    <submittedName>
        <fullName evidence="7">O-acetylhomoserine aminocarboxypropyltransferase/cysteine synthase</fullName>
    </submittedName>
</protein>
<dbReference type="GO" id="GO:0071269">
    <property type="term" value="P:L-homocysteine biosynthetic process"/>
    <property type="evidence" value="ECO:0007669"/>
    <property type="project" value="TreeGrafter"/>
</dbReference>
<dbReference type="CDD" id="cd00614">
    <property type="entry name" value="CGS_like"/>
    <property type="match status" value="1"/>
</dbReference>
<dbReference type="EMBL" id="JAHLFE010000185">
    <property type="protein sequence ID" value="MBU3844956.1"/>
    <property type="molecule type" value="Genomic_DNA"/>
</dbReference>
<evidence type="ECO:0000256" key="4">
    <source>
        <dbReference type="ARBA" id="ARBA00022898"/>
    </source>
</evidence>
<name>A0A948TH77_9GAMM</name>
<feature type="modified residue" description="N6-(pyridoxal phosphate)lysine" evidence="5">
    <location>
        <position position="204"/>
    </location>
</feature>
<dbReference type="Pfam" id="PF01053">
    <property type="entry name" value="Cys_Met_Meta_PP"/>
    <property type="match status" value="1"/>
</dbReference>
<dbReference type="InterPro" id="IPR015422">
    <property type="entry name" value="PyrdxlP-dep_Trfase_small"/>
</dbReference>
<dbReference type="GO" id="GO:0006535">
    <property type="term" value="P:cysteine biosynthetic process from serine"/>
    <property type="evidence" value="ECO:0007669"/>
    <property type="project" value="TreeGrafter"/>
</dbReference>
<dbReference type="GO" id="GO:0019346">
    <property type="term" value="P:transsulfuration"/>
    <property type="evidence" value="ECO:0007669"/>
    <property type="project" value="InterPro"/>
</dbReference>
<proteinExistence type="inferred from homology"/>
<dbReference type="AlphaFoldDB" id="A0A948TH77"/>
<evidence type="ECO:0000256" key="2">
    <source>
        <dbReference type="ARBA" id="ARBA00009077"/>
    </source>
</evidence>
<gene>
    <name evidence="7" type="ORF">H9847_08880</name>
</gene>
<comment type="similarity">
    <text evidence="2 6">Belongs to the trans-sulfuration enzymes family.</text>
</comment>
<dbReference type="GO" id="GO:0003961">
    <property type="term" value="F:O-acetylhomoserine aminocarboxypropyltransferase activity"/>
    <property type="evidence" value="ECO:0007669"/>
    <property type="project" value="TreeGrafter"/>
</dbReference>
<accession>A0A948TH77</accession>
<dbReference type="GO" id="GO:0005737">
    <property type="term" value="C:cytoplasm"/>
    <property type="evidence" value="ECO:0007669"/>
    <property type="project" value="TreeGrafter"/>
</dbReference>
<dbReference type="GO" id="GO:0004124">
    <property type="term" value="F:cysteine synthase activity"/>
    <property type="evidence" value="ECO:0007669"/>
    <property type="project" value="TreeGrafter"/>
</dbReference>
<dbReference type="InterPro" id="IPR000277">
    <property type="entry name" value="Cys/Met-Metab_PyrdxlP-dep_enz"/>
</dbReference>
<comment type="caution">
    <text evidence="7">The sequence shown here is derived from an EMBL/GenBank/DDBJ whole genome shotgun (WGS) entry which is preliminary data.</text>
</comment>
<evidence type="ECO:0000256" key="3">
    <source>
        <dbReference type="ARBA" id="ARBA00022679"/>
    </source>
</evidence>
<evidence type="ECO:0000313" key="7">
    <source>
        <dbReference type="EMBL" id="MBU3844956.1"/>
    </source>
</evidence>
<organism evidence="7 8">
    <name type="scientific">Candidatus Anaerobiospirillum pullicola</name>
    <dbReference type="NCBI Taxonomy" id="2838451"/>
    <lineage>
        <taxon>Bacteria</taxon>
        <taxon>Pseudomonadati</taxon>
        <taxon>Pseudomonadota</taxon>
        <taxon>Gammaproteobacteria</taxon>
        <taxon>Aeromonadales</taxon>
        <taxon>Succinivibrionaceae</taxon>
        <taxon>Anaerobiospirillum</taxon>
    </lineage>
</organism>
<dbReference type="InterPro" id="IPR006235">
    <property type="entry name" value="OAc-hSer/O-AcSer_sulfhydrylase"/>
</dbReference>
<reference evidence="7" key="2">
    <citation type="submission" date="2021-04" db="EMBL/GenBank/DDBJ databases">
        <authorList>
            <person name="Gilroy R."/>
        </authorList>
    </citation>
    <scope>NUCLEOTIDE SEQUENCE</scope>
    <source>
        <strain evidence="7">378</strain>
    </source>
</reference>
<sequence>MEFATKCLHGGYEPKNGEPGALPIIQSTTFKYDSTEQVAKLFDLEAAGFFYSRLANPTVDNVEKKIAALEGGVGAICTSSGQASCLISLMNLCKAGDHVVACSNLYGGTINLLAVTFKRFGVEITFVDQNKSNEELQQYFRPNTKAVFGETIANPSTDVLDIERIAKLAHDNGVPLIIDNTFATPYLCRPIEFGADIVMHSTTKYLDGHALGVGGVVVDSGNFDWTAHADKFPEFVEPDESYHGCIYTKAFGKAAYIVKARAQLIRDLGCLQSPQNAFYVNLGIETLPLRMEQYCKNALTVAKFLASHDKVKAISYPGLEGDASHALAQKYLRDGKSSGVISFVLKGGRDAGARFIDSLKMVSLEVHVADIKSCVLHPASSTHRQLTDEQLAHAGIDAGSIRLSVGLEDVNDTIADLKQALDKA</sequence>
<evidence type="ECO:0000256" key="1">
    <source>
        <dbReference type="ARBA" id="ARBA00001933"/>
    </source>
</evidence>
<keyword evidence="3" id="KW-0808">Transferase</keyword>
<dbReference type="NCBIfam" id="TIGR01326">
    <property type="entry name" value="OAH_OAS_sulfhy"/>
    <property type="match status" value="1"/>
</dbReference>